<gene>
    <name evidence="1" type="ORF">ABVK50_12375</name>
</gene>
<dbReference type="InterPro" id="IPR008949">
    <property type="entry name" value="Isoprenoid_synthase_dom_sf"/>
</dbReference>
<dbReference type="Gene3D" id="1.10.600.10">
    <property type="entry name" value="Farnesyl Diphosphate Synthase"/>
    <property type="match status" value="1"/>
</dbReference>
<name>A0AAU8CWJ0_9HYPH</name>
<dbReference type="EMBL" id="CP159253">
    <property type="protein sequence ID" value="XCG51215.1"/>
    <property type="molecule type" value="Genomic_DNA"/>
</dbReference>
<dbReference type="RefSeq" id="WP_353641274.1">
    <property type="nucleotide sequence ID" value="NZ_CP159253.1"/>
</dbReference>
<dbReference type="Pfam" id="PF00494">
    <property type="entry name" value="SQS_PSY"/>
    <property type="match status" value="1"/>
</dbReference>
<dbReference type="SUPFAM" id="SSF48576">
    <property type="entry name" value="Terpenoid synthases"/>
    <property type="match status" value="1"/>
</dbReference>
<evidence type="ECO:0000313" key="1">
    <source>
        <dbReference type="EMBL" id="XCG51215.1"/>
    </source>
</evidence>
<protein>
    <submittedName>
        <fullName evidence="1">Phytoene/squalene synthase family protein</fullName>
    </submittedName>
</protein>
<reference evidence="1" key="1">
    <citation type="submission" date="2024-06" db="EMBL/GenBank/DDBJ databases">
        <title>Mesorhizobium karijinii sp. nov., a symbiont of the iconic Swainsona formosa from arid Australia.</title>
        <authorList>
            <person name="Hill Y.J."/>
            <person name="Watkin E.L.J."/>
            <person name="O'Hara G.W."/>
            <person name="Terpolilli J."/>
            <person name="Tye M.L."/>
            <person name="Kohlmeier M.G."/>
        </authorList>
    </citation>
    <scope>NUCLEOTIDE SEQUENCE</scope>
    <source>
        <strain evidence="1">WSM2240</strain>
    </source>
</reference>
<accession>A0AAU8CWJ0</accession>
<proteinExistence type="predicted"/>
<organism evidence="1">
    <name type="scientific">Mesorhizobium sp. WSM2240</name>
    <dbReference type="NCBI Taxonomy" id="3228851"/>
    <lineage>
        <taxon>Bacteria</taxon>
        <taxon>Pseudomonadati</taxon>
        <taxon>Pseudomonadota</taxon>
        <taxon>Alphaproteobacteria</taxon>
        <taxon>Hyphomicrobiales</taxon>
        <taxon>Phyllobacteriaceae</taxon>
        <taxon>Mesorhizobium</taxon>
    </lineage>
</organism>
<sequence>MAGNAEIVMQAVRAADRDRYLSALYAPADKRDALLSLYAFNAEIAGIRDRIHEALPGEIRLQWWRDVIAAGSSATGHPLADALVETIAKHALPLAAFENYLDARIFDLYNDPMPSRTDLEGYCGETAGAIIQLSAMILDPQAAPQCAQLAGRAGCAQAIAGLLLLLPIHRARGQCFVPRDILSAAGSSPEEFIAGDGDQGARSAVAAMIALANEHLSAFENEASKLPQPLRPAFLPLALTGAYLGLLNRAGFDPLRQVAELSAWRRQSLLLRRAWRGWPARSSLT</sequence>
<dbReference type="AlphaFoldDB" id="A0AAU8CWJ0"/>
<dbReference type="InterPro" id="IPR002060">
    <property type="entry name" value="Squ/phyt_synthse"/>
</dbReference>